<dbReference type="Pfam" id="PF13609">
    <property type="entry name" value="Porin_4"/>
    <property type="match status" value="1"/>
</dbReference>
<dbReference type="AlphaFoldDB" id="A0A540VTJ6"/>
<evidence type="ECO:0000256" key="1">
    <source>
        <dbReference type="SAM" id="SignalP"/>
    </source>
</evidence>
<evidence type="ECO:0000259" key="2">
    <source>
        <dbReference type="Pfam" id="PF13609"/>
    </source>
</evidence>
<gene>
    <name evidence="3" type="ORF">FKY71_05590</name>
</gene>
<dbReference type="Gene3D" id="2.40.160.10">
    <property type="entry name" value="Porin"/>
    <property type="match status" value="1"/>
</dbReference>
<name>A0A540VTJ6_9GAMM</name>
<feature type="chain" id="PRO_5022087368" evidence="1">
    <location>
        <begin position="25"/>
        <end position="369"/>
    </location>
</feature>
<dbReference type="EMBL" id="VIFK01000027">
    <property type="protein sequence ID" value="TQF00037.1"/>
    <property type="molecule type" value="Genomic_DNA"/>
</dbReference>
<evidence type="ECO:0000313" key="4">
    <source>
        <dbReference type="Proteomes" id="UP000315400"/>
    </source>
</evidence>
<sequence>MKITQYSAVFLAASMVATAGTASAAMSFEAPNGWEFSAGGYIPVFFVADDTDNASNEATITTGFNPASLNLGFTAPEQNGVTASGHFQLNNHVGVGGNNIDGLGSRVAKINLDGDFGTVSIGQGYGLFGTPAIGDRGSAMGVGVKSGQGSSLATLGRIGTGYFYADFHPRLSYFSNRSNGVQFAVTAVDPASVGDIESDTEVTTELPRFEARLDYAGEMMHVWTSGATQELDDVGANDDSATLTGIDVGGALDLGAGNLRANYSTTEGTGGVVFGNATVAQTVAEEGYDQWYVEGSYDFGIHTIGASYGEGEFDSAAEANELTMLFSRHRVTDALTFMIELQDYAASDVAPLASQGDYQAFIVGSQLNF</sequence>
<comment type="caution">
    <text evidence="3">The sequence shown here is derived from an EMBL/GenBank/DDBJ whole genome shotgun (WGS) entry which is preliminary data.</text>
</comment>
<dbReference type="Proteomes" id="UP000315400">
    <property type="component" value="Unassembled WGS sequence"/>
</dbReference>
<dbReference type="GO" id="GO:0015288">
    <property type="term" value="F:porin activity"/>
    <property type="evidence" value="ECO:0007669"/>
    <property type="project" value="InterPro"/>
</dbReference>
<accession>A0A540VTJ6</accession>
<dbReference type="InterPro" id="IPR033900">
    <property type="entry name" value="Gram_neg_porin_domain"/>
</dbReference>
<feature type="signal peptide" evidence="1">
    <location>
        <begin position="1"/>
        <end position="24"/>
    </location>
</feature>
<feature type="domain" description="Porin" evidence="2">
    <location>
        <begin position="12"/>
        <end position="339"/>
    </location>
</feature>
<protein>
    <submittedName>
        <fullName evidence="3">Porin</fullName>
    </submittedName>
</protein>
<reference evidence="3 4" key="1">
    <citation type="submission" date="2019-06" db="EMBL/GenBank/DDBJ databases">
        <title>Metagenome assembled Genome of Spiribacter salinus SL48-SHIP from the microbial mat of Salt Lake 48 (Novosibirsk region, Russia).</title>
        <authorList>
            <person name="Shipova A."/>
            <person name="Rozanov A.S."/>
            <person name="Bryanskaya A.V."/>
            <person name="Peltek S.E."/>
        </authorList>
    </citation>
    <scope>NUCLEOTIDE SEQUENCE [LARGE SCALE GENOMIC DNA]</scope>
    <source>
        <strain evidence="3">SL48-SHIP-2</strain>
    </source>
</reference>
<dbReference type="InterPro" id="IPR023614">
    <property type="entry name" value="Porin_dom_sf"/>
</dbReference>
<dbReference type="GO" id="GO:0016020">
    <property type="term" value="C:membrane"/>
    <property type="evidence" value="ECO:0007669"/>
    <property type="project" value="InterPro"/>
</dbReference>
<dbReference type="SUPFAM" id="SSF56935">
    <property type="entry name" value="Porins"/>
    <property type="match status" value="1"/>
</dbReference>
<proteinExistence type="predicted"/>
<organism evidence="3 4">
    <name type="scientific">Spiribacter salinus</name>
    <dbReference type="NCBI Taxonomy" id="1335746"/>
    <lineage>
        <taxon>Bacteria</taxon>
        <taxon>Pseudomonadati</taxon>
        <taxon>Pseudomonadota</taxon>
        <taxon>Gammaproteobacteria</taxon>
        <taxon>Chromatiales</taxon>
        <taxon>Ectothiorhodospiraceae</taxon>
        <taxon>Spiribacter</taxon>
    </lineage>
</organism>
<keyword evidence="1" id="KW-0732">Signal</keyword>
<evidence type="ECO:0000313" key="3">
    <source>
        <dbReference type="EMBL" id="TQF00037.1"/>
    </source>
</evidence>